<organism evidence="1 2">
    <name type="scientific">Cotesia typhae</name>
    <dbReference type="NCBI Taxonomy" id="2053667"/>
    <lineage>
        <taxon>Eukaryota</taxon>
        <taxon>Metazoa</taxon>
        <taxon>Ecdysozoa</taxon>
        <taxon>Arthropoda</taxon>
        <taxon>Hexapoda</taxon>
        <taxon>Insecta</taxon>
        <taxon>Pterygota</taxon>
        <taxon>Neoptera</taxon>
        <taxon>Endopterygota</taxon>
        <taxon>Hymenoptera</taxon>
        <taxon>Apocrita</taxon>
        <taxon>Ichneumonoidea</taxon>
        <taxon>Braconidae</taxon>
        <taxon>Microgastrinae</taxon>
        <taxon>Cotesia</taxon>
    </lineage>
</organism>
<reference evidence="1" key="1">
    <citation type="submission" date="2020-03" db="EMBL/GenBank/DDBJ databases">
        <authorList>
            <person name="Chebbi M.A."/>
            <person name="Drezen J.M."/>
        </authorList>
    </citation>
    <scope>NUCLEOTIDE SEQUENCE</scope>
    <source>
        <tissue evidence="1">Whole body</tissue>
    </source>
</reference>
<comment type="caution">
    <text evidence="1">The sequence shown here is derived from an EMBL/GenBank/DDBJ whole genome shotgun (WGS) entry which is preliminary data.</text>
</comment>
<evidence type="ECO:0000313" key="2">
    <source>
        <dbReference type="Proteomes" id="UP000729913"/>
    </source>
</evidence>
<sequence>MVSLQIGKKYFNLLAPPCFTYDYPIKECVLHQGMIRRKCVEYEVDFWALPTWQWRDNKLY</sequence>
<reference evidence="1" key="2">
    <citation type="submission" date="2021-04" db="EMBL/GenBank/DDBJ databases">
        <title>Genome-wide patterns of bracovirus chromosomal integration into multiple host tissues during parasitism.</title>
        <authorList>
            <person name="Chebbi M.A.C."/>
        </authorList>
    </citation>
    <scope>NUCLEOTIDE SEQUENCE</scope>
    <source>
        <tissue evidence="1">Whole body</tissue>
    </source>
</reference>
<keyword evidence="2" id="KW-1185">Reference proteome</keyword>
<dbReference type="Proteomes" id="UP000729913">
    <property type="component" value="Unassembled WGS sequence"/>
</dbReference>
<protein>
    <submittedName>
        <fullName evidence="1">Uncharacterized protein</fullName>
    </submittedName>
</protein>
<accession>A0A8J5V6L8</accession>
<proteinExistence type="predicted"/>
<name>A0A8J5V6L8_9HYME</name>
<dbReference type="AlphaFoldDB" id="A0A8J5V6L8"/>
<evidence type="ECO:0000313" key="1">
    <source>
        <dbReference type="EMBL" id="KAG8034503.1"/>
    </source>
</evidence>
<dbReference type="OrthoDB" id="10059604at2759"/>
<dbReference type="EMBL" id="JAAOIC020000067">
    <property type="protein sequence ID" value="KAG8034503.1"/>
    <property type="molecule type" value="Genomic_DNA"/>
</dbReference>
<gene>
    <name evidence="1" type="ORF">G9C98_007579</name>
</gene>